<sequence length="199" mass="23302">VLMAKMSIELETGRDFTPKLLMLSHFEEQNRSLSSVECKKIASKCSLCIDAWRWLNEDENKVEKKKRHGVMLTIKSLLYAASSEDAEKIYVELQENETVKSSPQLHKYLENLWERKEQWMFHEYDNMSNTLVEMSIRFLKEFVQRTCKSFPAPLMVDVVSNILENHYKRIIMSYVKNSKSVATYTKFLNKAKIVLGFGS</sequence>
<dbReference type="AlphaFoldDB" id="A0A1E1WIB8"/>
<accession>A0A1E1WIB8</accession>
<dbReference type="EMBL" id="GDQN01004305">
    <property type="protein sequence ID" value="JAT86749.1"/>
    <property type="molecule type" value="Transcribed_RNA"/>
</dbReference>
<evidence type="ECO:0000313" key="1">
    <source>
        <dbReference type="EMBL" id="JAT86749.1"/>
    </source>
</evidence>
<protein>
    <submittedName>
        <fullName evidence="1">Uncharacterized protein</fullName>
    </submittedName>
</protein>
<dbReference type="PANTHER" id="PTHR35385:SF2">
    <property type="entry name" value="PROTEIN B, PUTATIVE-RELATED"/>
    <property type="match status" value="1"/>
</dbReference>
<name>A0A1E1WIB8_PECGO</name>
<organism evidence="1">
    <name type="scientific">Pectinophora gossypiella</name>
    <name type="common">Cotton pink bollworm</name>
    <name type="synonym">Depressaria gossypiella</name>
    <dbReference type="NCBI Taxonomy" id="13191"/>
    <lineage>
        <taxon>Eukaryota</taxon>
        <taxon>Metazoa</taxon>
        <taxon>Ecdysozoa</taxon>
        <taxon>Arthropoda</taxon>
        <taxon>Hexapoda</taxon>
        <taxon>Insecta</taxon>
        <taxon>Pterygota</taxon>
        <taxon>Neoptera</taxon>
        <taxon>Endopterygota</taxon>
        <taxon>Lepidoptera</taxon>
        <taxon>Glossata</taxon>
        <taxon>Ditrysia</taxon>
        <taxon>Gelechioidea</taxon>
        <taxon>Gelechiidae</taxon>
        <taxon>Apatetrinae</taxon>
        <taxon>Pectinophora</taxon>
    </lineage>
</organism>
<gene>
    <name evidence="1" type="ORF">g.3718</name>
</gene>
<reference evidence="1" key="1">
    <citation type="submission" date="2015-09" db="EMBL/GenBank/DDBJ databases">
        <title>De novo assembly of Pectinophora gossypiella (Pink Bollworm) gut transcriptome.</title>
        <authorList>
            <person name="Tassone E.E."/>
        </authorList>
    </citation>
    <scope>NUCLEOTIDE SEQUENCE</scope>
</reference>
<dbReference type="PANTHER" id="PTHR35385">
    <property type="entry name" value="PROTEIN B, PUTATIVE-RELATED-RELATED"/>
    <property type="match status" value="1"/>
</dbReference>
<feature type="non-terminal residue" evidence="1">
    <location>
        <position position="199"/>
    </location>
</feature>
<feature type="non-terminal residue" evidence="1">
    <location>
        <position position="1"/>
    </location>
</feature>
<proteinExistence type="predicted"/>
<dbReference type="OrthoDB" id="1902038at2759"/>